<feature type="compositionally biased region" description="Polar residues" evidence="1">
    <location>
        <begin position="529"/>
        <end position="538"/>
    </location>
</feature>
<feature type="region of interest" description="Disordered" evidence="1">
    <location>
        <begin position="713"/>
        <end position="783"/>
    </location>
</feature>
<evidence type="ECO:0000313" key="3">
    <source>
        <dbReference type="Proteomes" id="UP001438707"/>
    </source>
</evidence>
<proteinExistence type="predicted"/>
<comment type="caution">
    <text evidence="2">The sequence shown here is derived from an EMBL/GenBank/DDBJ whole genome shotgun (WGS) entry which is preliminary data.</text>
</comment>
<dbReference type="Proteomes" id="UP001438707">
    <property type="component" value="Unassembled WGS sequence"/>
</dbReference>
<name>A0AAW1RZF9_9CHLO</name>
<feature type="compositionally biased region" description="Polar residues" evidence="1">
    <location>
        <begin position="750"/>
        <end position="759"/>
    </location>
</feature>
<dbReference type="AlphaFoldDB" id="A0AAW1RZF9"/>
<feature type="region of interest" description="Disordered" evidence="1">
    <location>
        <begin position="397"/>
        <end position="416"/>
    </location>
</feature>
<evidence type="ECO:0000313" key="2">
    <source>
        <dbReference type="EMBL" id="KAK9839094.1"/>
    </source>
</evidence>
<evidence type="ECO:0008006" key="4">
    <source>
        <dbReference type="Google" id="ProtNLM"/>
    </source>
</evidence>
<organism evidence="2 3">
    <name type="scientific">Apatococcus lobatus</name>
    <dbReference type="NCBI Taxonomy" id="904363"/>
    <lineage>
        <taxon>Eukaryota</taxon>
        <taxon>Viridiplantae</taxon>
        <taxon>Chlorophyta</taxon>
        <taxon>core chlorophytes</taxon>
        <taxon>Trebouxiophyceae</taxon>
        <taxon>Chlorellales</taxon>
        <taxon>Chlorellaceae</taxon>
        <taxon>Apatococcus</taxon>
    </lineage>
</organism>
<feature type="compositionally biased region" description="Low complexity" evidence="1">
    <location>
        <begin position="212"/>
        <end position="231"/>
    </location>
</feature>
<feature type="region of interest" description="Disordered" evidence="1">
    <location>
        <begin position="187"/>
        <end position="231"/>
    </location>
</feature>
<accession>A0AAW1RZF9</accession>
<sequence>MSQKARTVGKAAPIDHPCSFQQPLCLWDMDEAPASVWGQTAGEVLGCLRTAFSVYNNCRVVAYNGSSSILTPKGSSAPVQGSHARLVAQLSEVVKHFLQTKIFDRGGCLILIGSRPDLVPMAAAARKAKCVVKYLYHGKEQCLPALLKLAQWTCDWSVWLMRLGKTVLPFTPSSAFKNGDIAYALEGGKKGPQPTHSGSLGSSPVPRREPKVGVGTSTAGSSDSAASTSKGTYPGTIQGFLDEHSQPTIPMQHSGHLSSLDTGFGCGFGESFSMPTDCAACRESPLRLEADQEEITAAYLTGFPAGSNLQGAETLAVEMLAVCRSGIKSAKALYSPDRRPFVTVTFSHPEAASIALKSFGSANDLLRICPWRVWRPVRCESCTLSRANSMARVASLTASSNSSRRGSSTVRWSDQGDPELDFDWDLPDLDPLGRIISPQPSFQYDQSFGARHDSATTIFPVGSSTLSAQSPKQIYPSAMSSSPDANLKQAASRVQPAVPISAFQQGSLMDSASTMYIQQAAAEVPAVSMTHSGLSRSSHPLPEAPQASQPLQTLPRRSPSPVLRASSGSPFVPPPSLKRTTSWAGTPLSPIASPHHHTRPTTPTPVPRPTSLQQPLQQLPEARSLEETCAHLSLASMHDDQHSTSSRHPEEQAHELPACMYPDSAMHSHSSTSSNPQGLQDQLHAQHFMRLVSHPDPALHGIAGQPVLQLPLSPSVSDEPWGDHLDRAQSGPLSPMQHLPEQLLGGHMNRAQSGPLSPMQQPPGQLPSSHMGRAESGPLPSMQQLPGQLPMSLQSLLPAASIASSDAGSTMGSGGLVSRASMSISKRRNSMKQVDPSRPGTPDLPRTAANRLVENGPAGIDLDPLAFADNGSEWRILQAFIMHAMFDDFGMLKPLWPELDDQLKLQAESWDKLATRDAVLGMSIHDEGAMLAQNARAEFESAFISLARLASSKVDLDLFRGIFSPAQLNYLQHYCRSAIADMSRRFGVHVYITPTCLRAIGKLVRIQVVLPHIKGTMEALHVGEAMTAMPLAKHLPASLVDAVTADNLKTFILRFFEEQEALLQTMYKVKLFVDTQPSAKDALLHVHVLSSHMAALAKVALRIKQEVAAWITCVTAVHSQETDVIAHNIAQYAASRSDLLAMLTPSNQLLISGRSAELVLSTQKNVLQGTSSGQASHGP</sequence>
<evidence type="ECO:0000256" key="1">
    <source>
        <dbReference type="SAM" id="MobiDB-lite"/>
    </source>
</evidence>
<reference evidence="2 3" key="1">
    <citation type="journal article" date="2024" name="Nat. Commun.">
        <title>Phylogenomics reveals the evolutionary origins of lichenization in chlorophyte algae.</title>
        <authorList>
            <person name="Puginier C."/>
            <person name="Libourel C."/>
            <person name="Otte J."/>
            <person name="Skaloud P."/>
            <person name="Haon M."/>
            <person name="Grisel S."/>
            <person name="Petersen M."/>
            <person name="Berrin J.G."/>
            <person name="Delaux P.M."/>
            <person name="Dal Grande F."/>
            <person name="Keller J."/>
        </authorList>
    </citation>
    <scope>NUCLEOTIDE SEQUENCE [LARGE SCALE GENOMIC DNA]</scope>
    <source>
        <strain evidence="2 3">SAG 2145</strain>
    </source>
</reference>
<gene>
    <name evidence="2" type="ORF">WJX74_009391</name>
</gene>
<dbReference type="EMBL" id="JALJOS010000005">
    <property type="protein sequence ID" value="KAK9839094.1"/>
    <property type="molecule type" value="Genomic_DNA"/>
</dbReference>
<protein>
    <recommendedName>
        <fullName evidence="4">Limkain-b1</fullName>
    </recommendedName>
</protein>
<feature type="region of interest" description="Disordered" evidence="1">
    <location>
        <begin position="528"/>
        <end position="617"/>
    </location>
</feature>
<keyword evidence="3" id="KW-1185">Reference proteome</keyword>
<feature type="compositionally biased region" description="Low complexity" evidence="1">
    <location>
        <begin position="397"/>
        <end position="411"/>
    </location>
</feature>